<dbReference type="VEuPathDB" id="TrichDB:TRFO_40269"/>
<dbReference type="GO" id="GO:0045324">
    <property type="term" value="P:late endosome to vacuole transport"/>
    <property type="evidence" value="ECO:0007669"/>
    <property type="project" value="TreeGrafter"/>
</dbReference>
<dbReference type="OrthoDB" id="10636591at2759"/>
<dbReference type="RefSeq" id="XP_068346599.1">
    <property type="nucleotide sequence ID" value="XM_068513102.1"/>
</dbReference>
<accession>A0A1J4J1R4</accession>
<dbReference type="GO" id="GO:0030674">
    <property type="term" value="F:protein-macromolecule adaptor activity"/>
    <property type="evidence" value="ECO:0007669"/>
    <property type="project" value="TreeGrafter"/>
</dbReference>
<feature type="coiled-coil region" evidence="1">
    <location>
        <begin position="123"/>
        <end position="400"/>
    </location>
</feature>
<dbReference type="GeneID" id="94847806"/>
<dbReference type="Proteomes" id="UP000179807">
    <property type="component" value="Unassembled WGS sequence"/>
</dbReference>
<dbReference type="GO" id="GO:0000045">
    <property type="term" value="P:autophagosome assembly"/>
    <property type="evidence" value="ECO:0007669"/>
    <property type="project" value="TreeGrafter"/>
</dbReference>
<evidence type="ECO:0000313" key="2">
    <source>
        <dbReference type="EMBL" id="OHS93462.1"/>
    </source>
</evidence>
<dbReference type="GO" id="GO:0034272">
    <property type="term" value="C:phosphatidylinositol 3-kinase complex, class III, type II"/>
    <property type="evidence" value="ECO:0007669"/>
    <property type="project" value="TreeGrafter"/>
</dbReference>
<gene>
    <name evidence="2" type="ORF">TRFO_40269</name>
</gene>
<dbReference type="Gene3D" id="1.10.287.1490">
    <property type="match status" value="1"/>
</dbReference>
<dbReference type="EMBL" id="MLAK01001400">
    <property type="protein sequence ID" value="OHS93462.1"/>
    <property type="molecule type" value="Genomic_DNA"/>
</dbReference>
<feature type="coiled-coil region" evidence="1">
    <location>
        <begin position="658"/>
        <end position="852"/>
    </location>
</feature>
<dbReference type="GO" id="GO:0006995">
    <property type="term" value="P:cellular response to nitrogen starvation"/>
    <property type="evidence" value="ECO:0007669"/>
    <property type="project" value="TreeGrafter"/>
</dbReference>
<organism evidence="2 3">
    <name type="scientific">Tritrichomonas foetus</name>
    <dbReference type="NCBI Taxonomy" id="1144522"/>
    <lineage>
        <taxon>Eukaryota</taxon>
        <taxon>Metamonada</taxon>
        <taxon>Parabasalia</taxon>
        <taxon>Tritrichomonadida</taxon>
        <taxon>Tritrichomonadidae</taxon>
        <taxon>Tritrichomonas</taxon>
    </lineage>
</organism>
<evidence type="ECO:0000256" key="1">
    <source>
        <dbReference type="SAM" id="Coils"/>
    </source>
</evidence>
<feature type="coiled-coil region" evidence="1">
    <location>
        <begin position="880"/>
        <end position="907"/>
    </location>
</feature>
<protein>
    <submittedName>
        <fullName evidence="2">Uncharacterized protein</fullName>
    </submittedName>
</protein>
<dbReference type="PANTHER" id="PTHR12768:SF4">
    <property type="entry name" value="BECLIN-1"/>
    <property type="match status" value="1"/>
</dbReference>
<dbReference type="PANTHER" id="PTHR12768">
    <property type="entry name" value="BECLIN 1"/>
    <property type="match status" value="1"/>
</dbReference>
<keyword evidence="1" id="KW-0175">Coiled coil</keyword>
<dbReference type="GO" id="GO:0043548">
    <property type="term" value="F:phosphatidylinositol 3-kinase binding"/>
    <property type="evidence" value="ECO:0007669"/>
    <property type="project" value="TreeGrafter"/>
</dbReference>
<dbReference type="GO" id="GO:0000423">
    <property type="term" value="P:mitophagy"/>
    <property type="evidence" value="ECO:0007669"/>
    <property type="project" value="TreeGrafter"/>
</dbReference>
<sequence>MSFDDLDNLQNTQTNLDSDFEPAIPDPDEHQITQIQTAYKSFKDPLPDLESLAEDNKSLQYIAKGLQALFAQPGYVKYNDFSRREIDIAVRTLIFQLCKISREKGRQEIQDAMNDKGSDANMVVKLREQLTSTEKVLGDMEKRLKESDETIEELQRQNNGLVEENKGFFQEQTELMKKMNALRAENDTNVAELKSQCDQYEDKIRELNDKLKLNEITSKRITDQLERSNEETASLNAELLFMKNKISSKSEKLEITREKLEDLTLENRRLDSENQTLSATINELNQRLKENDITLSALNQETLNQLDEENQKLRESITHLSTVCSTQSEDLAAVQLLHSQSTDLLRQQLELIAQYDAELNLLNNEKEDLQTQSEGDAKLISALQEQVARAREEAANVQVVETSHELDEIRLLLRPRFGDSDPVQTIRELVEGATNEELQQQNARQAGLIENILRFISRIVNTGELKDLLPHDSPERKLADDEAFRDQLLIEIARCRQLASQHSNIDLTKPSPESVQNVINTLVESEKPEFRELYDILVSQTVAADTIRKLYEKANTSYESALNDLKKGAEIVNYDGPVSDLPSIISEKLLAFRAFTQKLANVVDDDYDPNDFDSVLKFLFRYVSDSASVLHVINSDLRQVIEYEGELPELPTVACDYITSLQNQLQEIKEQCGEINNYDEKFHEFNGHFHNELTKASKQINELESQVSTKDVQMQTMSQDLEKLKEDYQLVVKDRDDARQHANDLEVKYSKFYENYEDLEQDAEKLRKENASLRDLMEKKNRNFDDRLNRLIKEEREQHADDLKRAEERQKKREDKFHEEIKAKATKITQLKKKMRDIIDQYEKAFKKQKEATAAIRQQNEIYAAKLDKVTGPVVSVKEVERLRTEIKALEAEKMMLNTKLKQTTDMVEKVQAIRDNYWMAQIAMKEAEVKETVSETASQLNDHYDQFMDQLVGVLEPYMPNQFDMNEDAILNAITSLIERMEAAENDSFDRQELSREQIIQPALNADANREAELAQQKTLAALQEWDRWGRDLFVNVTDGQVPSQSCKDLRYTLGEMILASIGHRKLVYRLESLRSQKQLLMRMSNVPQRKDTYPSFRMLLIVAIGSMRILRKTGHFPSNYVQQVMTPSKQTTVSLF</sequence>
<name>A0A1J4J1R4_9EUKA</name>
<dbReference type="GO" id="GO:0034271">
    <property type="term" value="C:phosphatidylinositol 3-kinase complex, class III, type I"/>
    <property type="evidence" value="ECO:0007669"/>
    <property type="project" value="TreeGrafter"/>
</dbReference>
<reference evidence="2" key="1">
    <citation type="submission" date="2016-10" db="EMBL/GenBank/DDBJ databases">
        <authorList>
            <person name="Benchimol M."/>
            <person name="Almeida L.G."/>
            <person name="Vasconcelos A.T."/>
            <person name="Perreira-Neves A."/>
            <person name="Rosa I.A."/>
            <person name="Tasca T."/>
            <person name="Bogo M.R."/>
            <person name="de Souza W."/>
        </authorList>
    </citation>
    <scope>NUCLEOTIDE SEQUENCE [LARGE SCALE GENOMIC DNA]</scope>
    <source>
        <strain evidence="2">K</strain>
    </source>
</reference>
<comment type="caution">
    <text evidence="2">The sequence shown here is derived from an EMBL/GenBank/DDBJ whole genome shotgun (WGS) entry which is preliminary data.</text>
</comment>
<evidence type="ECO:0000313" key="3">
    <source>
        <dbReference type="Proteomes" id="UP000179807"/>
    </source>
</evidence>
<dbReference type="InterPro" id="IPR007243">
    <property type="entry name" value="Atg6/Beclin"/>
</dbReference>
<dbReference type="AlphaFoldDB" id="A0A1J4J1R4"/>
<keyword evidence="3" id="KW-1185">Reference proteome</keyword>
<proteinExistence type="predicted"/>
<dbReference type="GO" id="GO:0000407">
    <property type="term" value="C:phagophore assembly site"/>
    <property type="evidence" value="ECO:0007669"/>
    <property type="project" value="TreeGrafter"/>
</dbReference>